<proteinExistence type="predicted"/>
<sequence>MAYVYVINREEEPSESVTGRYHSARSGRLRWLRPRSRRLFRRGTVRHARWRANGDPADLREALRDLSEAAWGRALTVRDMDRRPRHWAAYANNFGVALLDEYQRTEKTQVLDTAVVFLRESLAALTEDSPARARALTNLIAAVTARADLPEEAEDLPDLSGLQRDLSETTSAPALARLAAASAYGYAAADRDGPAAGLDGLGAAVELLPRAAWWGHSRTTREDVLADHTGLATDAAACAIEAGRPARALELLEGGRAVLWQQLLRTRADRTRLYEVAPRLARRMDKLAATLERDGGMPADRRMALVHRWEKLEDRAQARSQREWTALAGRAQQALPDAVFTLPAFGADLAPAGAEGPVVVVNVSRLGCAALIVEDGTREPRTVALPDLTHDEAHARARRYVAAMADGQEDGREQVVGETLEWLWRVIAEPVLHALEGGAEHDGESRPRLWWCPTGPLATLPLHAAARQTPGEPSEAAGAGVLDRVVPSYTPTLLVLVRAREQRGVAERSEEHRLLHVTVSEAAGQASLPGVARTSAHLAELLPADRRTSLEGAAATRESVRAQLERHLWAHFDCHGVQDLDQPFLGGLVLHDRTLTVADLAGIRHDRAEFAFLAACSTAVGGTRLPDEVITLTSALQHSGYQEVIGTLWSVPDRSAVRVTRTLYDQLALDGRLLPSRSARALHKAVCAERERLPEHPSAWVPFLHVGL</sequence>
<feature type="domain" description="CHAT" evidence="1">
    <location>
        <begin position="418"/>
        <end position="707"/>
    </location>
</feature>
<accession>A0ABW0CT81</accession>
<reference evidence="3" key="1">
    <citation type="journal article" date="2019" name="Int. J. Syst. Evol. Microbiol.">
        <title>The Global Catalogue of Microorganisms (GCM) 10K type strain sequencing project: providing services to taxonomists for standard genome sequencing and annotation.</title>
        <authorList>
            <consortium name="The Broad Institute Genomics Platform"/>
            <consortium name="The Broad Institute Genome Sequencing Center for Infectious Disease"/>
            <person name="Wu L."/>
            <person name="Ma J."/>
        </authorList>
    </citation>
    <scope>NUCLEOTIDE SEQUENCE [LARGE SCALE GENOMIC DNA]</scope>
    <source>
        <strain evidence="3">KCTC 42586</strain>
    </source>
</reference>
<dbReference type="Proteomes" id="UP001596263">
    <property type="component" value="Unassembled WGS sequence"/>
</dbReference>
<dbReference type="Pfam" id="PF12770">
    <property type="entry name" value="CHAT"/>
    <property type="match status" value="1"/>
</dbReference>
<dbReference type="EMBL" id="JBHSKM010000024">
    <property type="protein sequence ID" value="MFC5218408.1"/>
    <property type="molecule type" value="Genomic_DNA"/>
</dbReference>
<evidence type="ECO:0000313" key="2">
    <source>
        <dbReference type="EMBL" id="MFC5218408.1"/>
    </source>
</evidence>
<gene>
    <name evidence="2" type="ORF">ACFPQ9_31660</name>
</gene>
<dbReference type="InterPro" id="IPR024983">
    <property type="entry name" value="CHAT_dom"/>
</dbReference>
<keyword evidence="3" id="KW-1185">Reference proteome</keyword>
<evidence type="ECO:0000313" key="3">
    <source>
        <dbReference type="Proteomes" id="UP001596263"/>
    </source>
</evidence>
<evidence type="ECO:0000259" key="1">
    <source>
        <dbReference type="Pfam" id="PF12770"/>
    </source>
</evidence>
<comment type="caution">
    <text evidence="2">The sequence shown here is derived from an EMBL/GenBank/DDBJ whole genome shotgun (WGS) entry which is preliminary data.</text>
</comment>
<dbReference type="RefSeq" id="WP_380861102.1">
    <property type="nucleotide sequence ID" value="NZ_JBHSKM010000024.1"/>
</dbReference>
<name>A0ABW0CT81_STRCD</name>
<organism evidence="2 3">
    <name type="scientific">Streptomyces coerulescens</name>
    <dbReference type="NCBI Taxonomy" id="29304"/>
    <lineage>
        <taxon>Bacteria</taxon>
        <taxon>Bacillati</taxon>
        <taxon>Actinomycetota</taxon>
        <taxon>Actinomycetes</taxon>
        <taxon>Kitasatosporales</taxon>
        <taxon>Streptomycetaceae</taxon>
        <taxon>Streptomyces</taxon>
    </lineage>
</organism>
<protein>
    <submittedName>
        <fullName evidence="2">CHAT domain-containing protein</fullName>
    </submittedName>
</protein>